<reference evidence="1" key="1">
    <citation type="submission" date="2014-05" db="EMBL/GenBank/DDBJ databases">
        <authorList>
            <person name="Horn Fabian"/>
        </authorList>
    </citation>
    <scope>NUCLEOTIDE SEQUENCE</scope>
</reference>
<dbReference type="EMBL" id="LK022848">
    <property type="protein sequence ID" value="CDR06593.1"/>
    <property type="molecule type" value="Genomic_DNA"/>
</dbReference>
<dbReference type="AlphaFoldDB" id="A0A060ZKV1"/>
<proteinExistence type="predicted"/>
<accession>A0A060ZKV1</accession>
<protein>
    <submittedName>
        <fullName evidence="1">Uncharacterized protein</fullName>
    </submittedName>
</protein>
<organism evidence="1">
    <name type="scientific">Streptomyces iranensis</name>
    <dbReference type="NCBI Taxonomy" id="576784"/>
    <lineage>
        <taxon>Bacteria</taxon>
        <taxon>Bacillati</taxon>
        <taxon>Actinomycetota</taxon>
        <taxon>Actinomycetes</taxon>
        <taxon>Kitasatosporales</taxon>
        <taxon>Streptomycetaceae</taxon>
        <taxon>Streptomyces</taxon>
        <taxon>Streptomyces violaceusniger group</taxon>
    </lineage>
</organism>
<gene>
    <name evidence="1" type="ORF">SIRAN3476</name>
</gene>
<evidence type="ECO:0000313" key="1">
    <source>
        <dbReference type="EMBL" id="CDR06593.1"/>
    </source>
</evidence>
<dbReference type="PATRIC" id="fig|576784.4.peg.3443"/>
<sequence length="26" mass="2532">MGVRPVTGLRLDHRAAGGAVGALAVS</sequence>
<name>A0A060ZKV1_9ACTN</name>
<dbReference type="HOGENOM" id="CLU_3417091_0_0_11"/>